<evidence type="ECO:0000313" key="3">
    <source>
        <dbReference type="Proteomes" id="UP000034231"/>
    </source>
</evidence>
<dbReference type="AlphaFoldDB" id="A0A0G0LB35"/>
<organism evidence="2 3">
    <name type="scientific">Candidatus Shapirobacteria bacterium GW2011_GWE1_38_10</name>
    <dbReference type="NCBI Taxonomy" id="1618488"/>
    <lineage>
        <taxon>Bacteria</taxon>
        <taxon>Candidatus Shapironibacteriota</taxon>
    </lineage>
</organism>
<name>A0A0G0LB35_9BACT</name>
<dbReference type="PANTHER" id="PTHR37938">
    <property type="entry name" value="BLL0215 PROTEIN"/>
    <property type="match status" value="1"/>
</dbReference>
<keyword evidence="1" id="KW-0472">Membrane</keyword>
<dbReference type="EMBL" id="LBTX01000010">
    <property type="protein sequence ID" value="KKQ49886.1"/>
    <property type="molecule type" value="Genomic_DNA"/>
</dbReference>
<protein>
    <submittedName>
        <fullName evidence="2">Putative membrane protein</fullName>
    </submittedName>
</protein>
<sequence>MTRAKNLDMVAPDDMVETKRELRNEIVENKVEPAMVKDINKTKKKKMVAKTDITGDLNDRIYGIVGHTKHSLSSLLVNPHVFDFEERAAEEKIILVARPHWFTNVSWIIISILLVLAPSLLGFIPIIDDIPARFKTIGVLVWYLITFAYAFENFLSWYFDVYIITDERVIDISFNNLLDKKFSEAKLSMIQDVTSRVSGLGQTMFNYGTVYIQTAAEVAEIQFEMIPNPEKIIKVLQLLRQEEERETLEGRVR</sequence>
<feature type="transmembrane region" description="Helical" evidence="1">
    <location>
        <begin position="139"/>
        <end position="159"/>
    </location>
</feature>
<gene>
    <name evidence="2" type="ORF">US68_C0010G0019</name>
</gene>
<proteinExistence type="predicted"/>
<comment type="caution">
    <text evidence="2">The sequence shown here is derived from an EMBL/GenBank/DDBJ whole genome shotgun (WGS) entry which is preliminary data.</text>
</comment>
<evidence type="ECO:0000313" key="2">
    <source>
        <dbReference type="EMBL" id="KKQ49886.1"/>
    </source>
</evidence>
<feature type="transmembrane region" description="Helical" evidence="1">
    <location>
        <begin position="105"/>
        <end position="127"/>
    </location>
</feature>
<dbReference type="Proteomes" id="UP000034231">
    <property type="component" value="Unassembled WGS sequence"/>
</dbReference>
<evidence type="ECO:0000256" key="1">
    <source>
        <dbReference type="SAM" id="Phobius"/>
    </source>
</evidence>
<accession>A0A0G0LB35</accession>
<keyword evidence="1" id="KW-0812">Transmembrane</keyword>
<keyword evidence="1" id="KW-1133">Transmembrane helix</keyword>
<dbReference type="PANTHER" id="PTHR37938:SF1">
    <property type="entry name" value="BLL0215 PROTEIN"/>
    <property type="match status" value="1"/>
</dbReference>
<reference evidence="2 3" key="1">
    <citation type="journal article" date="2015" name="Nature">
        <title>rRNA introns, odd ribosomes, and small enigmatic genomes across a large radiation of phyla.</title>
        <authorList>
            <person name="Brown C.T."/>
            <person name="Hug L.A."/>
            <person name="Thomas B.C."/>
            <person name="Sharon I."/>
            <person name="Castelle C.J."/>
            <person name="Singh A."/>
            <person name="Wilkins M.J."/>
            <person name="Williams K.H."/>
            <person name="Banfield J.F."/>
        </authorList>
    </citation>
    <scope>NUCLEOTIDE SEQUENCE [LARGE SCALE GENOMIC DNA]</scope>
</reference>